<reference evidence="2" key="2">
    <citation type="journal article" date="2018" name="BMC Genomics">
        <title>A manually annotated Actinidia chinensis var. chinensis (kiwifruit) genome highlights the challenges associated with draft genomes and gene prediction in plants.</title>
        <authorList>
            <person name="Pilkington S.M."/>
            <person name="Crowhurst R."/>
            <person name="Hilario E."/>
            <person name="Nardozza S."/>
            <person name="Fraser L."/>
            <person name="Peng Y."/>
            <person name="Gunaseelan K."/>
            <person name="Simpson R."/>
            <person name="Tahir J."/>
            <person name="Deroles S.C."/>
            <person name="Templeton K."/>
            <person name="Luo Z."/>
            <person name="Davy M."/>
            <person name="Cheng C."/>
            <person name="McNeilage M."/>
            <person name="Scaglione D."/>
            <person name="Liu Y."/>
            <person name="Zhang Q."/>
            <person name="Datson P."/>
            <person name="De Silva N."/>
            <person name="Gardiner S.E."/>
            <person name="Bassett H."/>
            <person name="Chagne D."/>
            <person name="McCallum J."/>
            <person name="Dzierzon H."/>
            <person name="Deng C."/>
            <person name="Wang Y.Y."/>
            <person name="Barron L."/>
            <person name="Manako K."/>
            <person name="Bowen J."/>
            <person name="Foster T.M."/>
            <person name="Erridge Z.A."/>
            <person name="Tiffin H."/>
            <person name="Waite C.N."/>
            <person name="Davies K.M."/>
            <person name="Grierson E.P."/>
            <person name="Laing W.A."/>
            <person name="Kirk R."/>
            <person name="Chen X."/>
            <person name="Wood M."/>
            <person name="Montefiori M."/>
            <person name="Brummell D.A."/>
            <person name="Schwinn K.E."/>
            <person name="Catanach A."/>
            <person name="Fullerton C."/>
            <person name="Li D."/>
            <person name="Meiyalaghan S."/>
            <person name="Nieuwenhuizen N."/>
            <person name="Read N."/>
            <person name="Prakash R."/>
            <person name="Hunter D."/>
            <person name="Zhang H."/>
            <person name="McKenzie M."/>
            <person name="Knabel M."/>
            <person name="Harris A."/>
            <person name="Allan A.C."/>
            <person name="Gleave A."/>
            <person name="Chen A."/>
            <person name="Janssen B.J."/>
            <person name="Plunkett B."/>
            <person name="Ampomah-Dwamena C."/>
            <person name="Voogd C."/>
            <person name="Leif D."/>
            <person name="Lafferty D."/>
            <person name="Souleyre E.J.F."/>
            <person name="Varkonyi-Gasic E."/>
            <person name="Gambi F."/>
            <person name="Hanley J."/>
            <person name="Yao J.L."/>
            <person name="Cheung J."/>
            <person name="David K.M."/>
            <person name="Warren B."/>
            <person name="Marsh K."/>
            <person name="Snowden K.C."/>
            <person name="Lin-Wang K."/>
            <person name="Brian L."/>
            <person name="Martinez-Sanchez M."/>
            <person name="Wang M."/>
            <person name="Ileperuma N."/>
            <person name="Macnee N."/>
            <person name="Campin R."/>
            <person name="McAtee P."/>
            <person name="Drummond R.S.M."/>
            <person name="Espley R.V."/>
            <person name="Ireland H.S."/>
            <person name="Wu R."/>
            <person name="Atkinson R.G."/>
            <person name="Karunairetnam S."/>
            <person name="Bulley S."/>
            <person name="Chunkath S."/>
            <person name="Hanley Z."/>
            <person name="Storey R."/>
            <person name="Thrimawithana A.H."/>
            <person name="Thomson S."/>
            <person name="David C."/>
            <person name="Testolin R."/>
            <person name="Huang H."/>
            <person name="Hellens R.P."/>
            <person name="Schaffer R.J."/>
        </authorList>
    </citation>
    <scope>NUCLEOTIDE SEQUENCE [LARGE SCALE GENOMIC DNA]</scope>
    <source>
        <strain evidence="2">cv. Red5</strain>
    </source>
</reference>
<keyword evidence="2" id="KW-1185">Reference proteome</keyword>
<evidence type="ECO:0000313" key="2">
    <source>
        <dbReference type="Proteomes" id="UP000241394"/>
    </source>
</evidence>
<accession>A0A2R6QIL5</accession>
<dbReference type="Proteomes" id="UP000241394">
    <property type="component" value="Chromosome LG16"/>
</dbReference>
<evidence type="ECO:0000313" key="1">
    <source>
        <dbReference type="EMBL" id="PSS08451.1"/>
    </source>
</evidence>
<organism evidence="1 2">
    <name type="scientific">Actinidia chinensis var. chinensis</name>
    <name type="common">Chinese soft-hair kiwi</name>
    <dbReference type="NCBI Taxonomy" id="1590841"/>
    <lineage>
        <taxon>Eukaryota</taxon>
        <taxon>Viridiplantae</taxon>
        <taxon>Streptophyta</taxon>
        <taxon>Embryophyta</taxon>
        <taxon>Tracheophyta</taxon>
        <taxon>Spermatophyta</taxon>
        <taxon>Magnoliopsida</taxon>
        <taxon>eudicotyledons</taxon>
        <taxon>Gunneridae</taxon>
        <taxon>Pentapetalae</taxon>
        <taxon>asterids</taxon>
        <taxon>Ericales</taxon>
        <taxon>Actinidiaceae</taxon>
        <taxon>Actinidia</taxon>
    </lineage>
</organism>
<proteinExistence type="predicted"/>
<dbReference type="AlphaFoldDB" id="A0A2R6QIL5"/>
<dbReference type="OrthoDB" id="654716at2759"/>
<protein>
    <submittedName>
        <fullName evidence="1">Ribonuclease</fullName>
    </submittedName>
</protein>
<reference evidence="1 2" key="1">
    <citation type="submission" date="2017-07" db="EMBL/GenBank/DDBJ databases">
        <title>An improved, manually edited Actinidia chinensis var. chinensis (kiwifruit) genome highlights the challenges associated with draft genomes and gene prediction in plants.</title>
        <authorList>
            <person name="Pilkington S."/>
            <person name="Crowhurst R."/>
            <person name="Hilario E."/>
            <person name="Nardozza S."/>
            <person name="Fraser L."/>
            <person name="Peng Y."/>
            <person name="Gunaseelan K."/>
            <person name="Simpson R."/>
            <person name="Tahir J."/>
            <person name="Deroles S."/>
            <person name="Templeton K."/>
            <person name="Luo Z."/>
            <person name="Davy M."/>
            <person name="Cheng C."/>
            <person name="Mcneilage M."/>
            <person name="Scaglione D."/>
            <person name="Liu Y."/>
            <person name="Zhang Q."/>
            <person name="Datson P."/>
            <person name="De Silva N."/>
            <person name="Gardiner S."/>
            <person name="Bassett H."/>
            <person name="Chagne D."/>
            <person name="Mccallum J."/>
            <person name="Dzierzon H."/>
            <person name="Deng C."/>
            <person name="Wang Y.-Y."/>
            <person name="Barron N."/>
            <person name="Manako K."/>
            <person name="Bowen J."/>
            <person name="Foster T."/>
            <person name="Erridge Z."/>
            <person name="Tiffin H."/>
            <person name="Waite C."/>
            <person name="Davies K."/>
            <person name="Grierson E."/>
            <person name="Laing W."/>
            <person name="Kirk R."/>
            <person name="Chen X."/>
            <person name="Wood M."/>
            <person name="Montefiori M."/>
            <person name="Brummell D."/>
            <person name="Schwinn K."/>
            <person name="Catanach A."/>
            <person name="Fullerton C."/>
            <person name="Li D."/>
            <person name="Meiyalaghan S."/>
            <person name="Nieuwenhuizen N."/>
            <person name="Read N."/>
            <person name="Prakash R."/>
            <person name="Hunter D."/>
            <person name="Zhang H."/>
            <person name="Mckenzie M."/>
            <person name="Knabel M."/>
            <person name="Harris A."/>
            <person name="Allan A."/>
            <person name="Chen A."/>
            <person name="Janssen B."/>
            <person name="Plunkett B."/>
            <person name="Dwamena C."/>
            <person name="Voogd C."/>
            <person name="Leif D."/>
            <person name="Lafferty D."/>
            <person name="Souleyre E."/>
            <person name="Varkonyi-Gasic E."/>
            <person name="Gambi F."/>
            <person name="Hanley J."/>
            <person name="Yao J.-L."/>
            <person name="Cheung J."/>
            <person name="David K."/>
            <person name="Warren B."/>
            <person name="Marsh K."/>
            <person name="Snowden K."/>
            <person name="Lin-Wang K."/>
            <person name="Brian L."/>
            <person name="Martinez-Sanchez M."/>
            <person name="Wang M."/>
            <person name="Ileperuma N."/>
            <person name="Macnee N."/>
            <person name="Campin R."/>
            <person name="Mcatee P."/>
            <person name="Drummond R."/>
            <person name="Espley R."/>
            <person name="Ireland H."/>
            <person name="Wu R."/>
            <person name="Atkinson R."/>
            <person name="Karunairetnam S."/>
            <person name="Bulley S."/>
            <person name="Chunkath S."/>
            <person name="Hanley Z."/>
            <person name="Storey R."/>
            <person name="Thrimawithana A."/>
            <person name="Thomson S."/>
            <person name="David C."/>
            <person name="Testolin R."/>
        </authorList>
    </citation>
    <scope>NUCLEOTIDE SEQUENCE [LARGE SCALE GENOMIC DNA]</scope>
    <source>
        <strain evidence="2">cv. Red5</strain>
        <tissue evidence="1">Young leaf</tissue>
    </source>
</reference>
<dbReference type="InParanoid" id="A0A2R6QIL5"/>
<dbReference type="Gramene" id="PSS08451">
    <property type="protein sequence ID" value="PSS08451"/>
    <property type="gene ID" value="CEY00_Acc18808"/>
</dbReference>
<dbReference type="PANTHER" id="PTHR33511">
    <property type="entry name" value="OS06G0632400 PROTEIN"/>
    <property type="match status" value="1"/>
</dbReference>
<gene>
    <name evidence="1" type="ORF">CEY00_Acc18808</name>
</gene>
<comment type="caution">
    <text evidence="1">The sequence shown here is derived from an EMBL/GenBank/DDBJ whole genome shotgun (WGS) entry which is preliminary data.</text>
</comment>
<sequence length="86" mass="9931">MGGNNRQQKKSYSPLSFVNMFKAKRYSLQVVEDNSWDDSVKSYKVWPSDEDRRRYVAEPGIDRKASAYIAKIRTQCVADHDLLASN</sequence>
<dbReference type="OMA" id="GNNDEYW"/>
<name>A0A2R6QIL5_ACTCC</name>
<dbReference type="EMBL" id="NKQK01000016">
    <property type="protein sequence ID" value="PSS08451.1"/>
    <property type="molecule type" value="Genomic_DNA"/>
</dbReference>